<sequence>MKLEARLDLPSKLGSDSWGDALGIHLPLNHTICRDPDGTPHTIREFVWPWTAYTKNRKNFALHFYYWNQLTGPLPKGGLYVSPEREALIRELQFLMTRQLYYGNDNAPGTLEGKLRTLYHLARFAECRRCTIHAVLTDSFLLDAFGETVPDSYVRRWLVWLSFLRKLDPETQLGFILATPKRRKELELRVKDCRNNARQHAPLPTRVYAGLINNLSIELDDIEAHTPQLLAALRDGLRMYAQVKAAHGSERMLIGRALVEKHGLGDYIARRGFNINVGLSSLTGVVTEIFQVCKLQIHVFSGMRHEEVRTLPYHCMVTRKSGHGRRHSLIAGVTTKFNKGRRLRTHWVTTDREGFRAIRLAKQFAEVIYESLGFRPSISDSSKDDSPLFVSPDYLPWRFNQKNAEKPIRASVMELYRLNKACRLRLIPIIEEQDLAELEEIDQFRAWRDEPEFSIGQQWPLTTHQLRRSLAVYANASGLVALPSLRRQLQHITREMSLFYGRGSTFCRNFIAIDPEGYKRHMAPDWQDGGDEAALLAFTRDVLNSKEPMFGGAGNFYQRQKERGEVMTRQDVEARMKAGLLSYTPGPLGGCTKPGGCDERKGLAVIDIACATDGCKNLVGKHSKIIRVIELKRAAIAHITAGSIEASFEIEELEALERVEREWRTHVSPSLSSTGGTHA</sequence>
<evidence type="ECO:0000313" key="1">
    <source>
        <dbReference type="EMBL" id="TXH89669.1"/>
    </source>
</evidence>
<dbReference type="EMBL" id="SSFD01000055">
    <property type="protein sequence ID" value="TXH89669.1"/>
    <property type="molecule type" value="Genomic_DNA"/>
</dbReference>
<evidence type="ECO:0000313" key="2">
    <source>
        <dbReference type="Proteomes" id="UP000321192"/>
    </source>
</evidence>
<organism evidence="1 2">
    <name type="scientific">Thauera aminoaromatica</name>
    <dbReference type="NCBI Taxonomy" id="164330"/>
    <lineage>
        <taxon>Bacteria</taxon>
        <taxon>Pseudomonadati</taxon>
        <taxon>Pseudomonadota</taxon>
        <taxon>Betaproteobacteria</taxon>
        <taxon>Rhodocyclales</taxon>
        <taxon>Zoogloeaceae</taxon>
        <taxon>Thauera</taxon>
    </lineage>
</organism>
<dbReference type="GO" id="GO:0015074">
    <property type="term" value="P:DNA integration"/>
    <property type="evidence" value="ECO:0007669"/>
    <property type="project" value="InterPro"/>
</dbReference>
<dbReference type="InterPro" id="IPR013762">
    <property type="entry name" value="Integrase-like_cat_sf"/>
</dbReference>
<dbReference type="RefSeq" id="WP_276657126.1">
    <property type="nucleotide sequence ID" value="NZ_SSFD01000055.1"/>
</dbReference>
<gene>
    <name evidence="1" type="ORF">E6Q80_04190</name>
</gene>
<dbReference type="GO" id="GO:0003677">
    <property type="term" value="F:DNA binding"/>
    <property type="evidence" value="ECO:0007669"/>
    <property type="project" value="InterPro"/>
</dbReference>
<dbReference type="AlphaFoldDB" id="A0A5C7T1C6"/>
<dbReference type="Proteomes" id="UP000321192">
    <property type="component" value="Unassembled WGS sequence"/>
</dbReference>
<dbReference type="GO" id="GO:0006310">
    <property type="term" value="P:DNA recombination"/>
    <property type="evidence" value="ECO:0007669"/>
    <property type="project" value="InterPro"/>
</dbReference>
<name>A0A5C7T1C6_THASP</name>
<comment type="caution">
    <text evidence="1">The sequence shown here is derived from an EMBL/GenBank/DDBJ whole genome shotgun (WGS) entry which is preliminary data.</text>
</comment>
<protein>
    <recommendedName>
        <fullName evidence="3">Integrase</fullName>
    </recommendedName>
</protein>
<reference evidence="1 2" key="1">
    <citation type="submission" date="2018-09" db="EMBL/GenBank/DDBJ databases">
        <title>Metagenome Assembled Genomes from an Advanced Water Purification Facility.</title>
        <authorList>
            <person name="Stamps B.W."/>
            <person name="Spear J.R."/>
        </authorList>
    </citation>
    <scope>NUCLEOTIDE SEQUENCE [LARGE SCALE GENOMIC DNA]</scope>
    <source>
        <strain evidence="1">Bin_27_1</strain>
    </source>
</reference>
<accession>A0A5C7T1C6</accession>
<dbReference type="Gene3D" id="1.10.443.10">
    <property type="entry name" value="Intergrase catalytic core"/>
    <property type="match status" value="1"/>
</dbReference>
<evidence type="ECO:0008006" key="3">
    <source>
        <dbReference type="Google" id="ProtNLM"/>
    </source>
</evidence>
<proteinExistence type="predicted"/>